<gene>
    <name evidence="1" type="ORF">Ccrd_001448</name>
</gene>
<evidence type="ECO:0000313" key="1">
    <source>
        <dbReference type="EMBL" id="KVH96466.1"/>
    </source>
</evidence>
<proteinExistence type="predicted"/>
<dbReference type="Gramene" id="KVH96466">
    <property type="protein sequence ID" value="KVH96466"/>
    <property type="gene ID" value="Ccrd_001448"/>
</dbReference>
<reference evidence="1 2" key="1">
    <citation type="journal article" date="2016" name="Sci. Rep.">
        <title>The genome sequence of the outbreeding globe artichoke constructed de novo incorporating a phase-aware low-pass sequencing strategy of F1 progeny.</title>
        <authorList>
            <person name="Scaglione D."/>
            <person name="Reyes-Chin-Wo S."/>
            <person name="Acquadro A."/>
            <person name="Froenicke L."/>
            <person name="Portis E."/>
            <person name="Beitel C."/>
            <person name="Tirone M."/>
            <person name="Mauro R."/>
            <person name="Lo Monaco A."/>
            <person name="Mauromicale G."/>
            <person name="Faccioli P."/>
            <person name="Cattivelli L."/>
            <person name="Rieseberg L."/>
            <person name="Michelmore R."/>
            <person name="Lanteri S."/>
        </authorList>
    </citation>
    <scope>NUCLEOTIDE SEQUENCE [LARGE SCALE GENOMIC DNA]</scope>
    <source>
        <strain evidence="1">2C</strain>
    </source>
</reference>
<protein>
    <submittedName>
        <fullName evidence="1">Uncharacterized protein</fullName>
    </submittedName>
</protein>
<sequence length="64" mass="7448">MEVCCMEDSNAIANVIIDDEFLPRQNGGLTIMYDVIRTYESNYYASFTIENHKLLARLNNWNLT</sequence>
<evidence type="ECO:0000313" key="2">
    <source>
        <dbReference type="Proteomes" id="UP000243975"/>
    </source>
</evidence>
<dbReference type="AlphaFoldDB" id="A0A103XTA6"/>
<dbReference type="STRING" id="59895.A0A103XTA6"/>
<dbReference type="EMBL" id="LEKV01004302">
    <property type="protein sequence ID" value="KVH96466.1"/>
    <property type="molecule type" value="Genomic_DNA"/>
</dbReference>
<comment type="caution">
    <text evidence="1">The sequence shown here is derived from an EMBL/GenBank/DDBJ whole genome shotgun (WGS) entry which is preliminary data.</text>
</comment>
<keyword evidence="2" id="KW-1185">Reference proteome</keyword>
<name>A0A103XTA6_CYNCS</name>
<dbReference type="PANTHER" id="PTHR31052:SF28">
    <property type="entry name" value="COBRA, PLANT-RELATED"/>
    <property type="match status" value="1"/>
</dbReference>
<dbReference type="Proteomes" id="UP000243975">
    <property type="component" value="Unassembled WGS sequence"/>
</dbReference>
<dbReference type="PANTHER" id="PTHR31052">
    <property type="entry name" value="COBRA-LIKE PROTEIN 7"/>
    <property type="match status" value="1"/>
</dbReference>
<accession>A0A103XTA6</accession>
<organism evidence="1 2">
    <name type="scientific">Cynara cardunculus var. scolymus</name>
    <name type="common">Globe artichoke</name>
    <name type="synonym">Cynara scolymus</name>
    <dbReference type="NCBI Taxonomy" id="59895"/>
    <lineage>
        <taxon>Eukaryota</taxon>
        <taxon>Viridiplantae</taxon>
        <taxon>Streptophyta</taxon>
        <taxon>Embryophyta</taxon>
        <taxon>Tracheophyta</taxon>
        <taxon>Spermatophyta</taxon>
        <taxon>Magnoliopsida</taxon>
        <taxon>eudicotyledons</taxon>
        <taxon>Gunneridae</taxon>
        <taxon>Pentapetalae</taxon>
        <taxon>asterids</taxon>
        <taxon>campanulids</taxon>
        <taxon>Asterales</taxon>
        <taxon>Asteraceae</taxon>
        <taxon>Carduoideae</taxon>
        <taxon>Cardueae</taxon>
        <taxon>Carduinae</taxon>
        <taxon>Cynara</taxon>
    </lineage>
</organism>